<dbReference type="AlphaFoldDB" id="F4X1M2"/>
<dbReference type="InParanoid" id="F4X1M2"/>
<proteinExistence type="predicted"/>
<name>F4X1M2_ACREC</name>
<sequence>MKRLAKDDTHAVLADKAIGRYRERFGSEQAKTKIGIGMKSKKKTKKKMMKKRIFLMTKRGDALPFLPILGALDRRSGQRGKSDKRQQSRATSGTVLRYNIITRPIRRTIRASADKCVCGFYK</sequence>
<protein>
    <submittedName>
        <fullName evidence="2">Uncharacterized protein</fullName>
    </submittedName>
</protein>
<feature type="region of interest" description="Disordered" evidence="1">
    <location>
        <begin position="74"/>
        <end position="93"/>
    </location>
</feature>
<keyword evidence="3" id="KW-1185">Reference proteome</keyword>
<reference evidence="2" key="1">
    <citation type="submission" date="2011-02" db="EMBL/GenBank/DDBJ databases">
        <title>The genome of the leaf-cutting ant Acromyrmex echinatior suggests key adaptations to social evolution and fungus farming.</title>
        <authorList>
            <person name="Nygaard S."/>
            <person name="Zhang G."/>
        </authorList>
    </citation>
    <scope>NUCLEOTIDE SEQUENCE</scope>
</reference>
<dbReference type="Proteomes" id="UP000007755">
    <property type="component" value="Unassembled WGS sequence"/>
</dbReference>
<evidence type="ECO:0000313" key="3">
    <source>
        <dbReference type="Proteomes" id="UP000007755"/>
    </source>
</evidence>
<accession>F4X1M2</accession>
<dbReference type="EMBL" id="GL888535">
    <property type="protein sequence ID" value="EGI59646.1"/>
    <property type="molecule type" value="Genomic_DNA"/>
</dbReference>
<gene>
    <name evidence="2" type="ORF">G5I_12184</name>
</gene>
<feature type="compositionally biased region" description="Basic and acidic residues" evidence="1">
    <location>
        <begin position="74"/>
        <end position="86"/>
    </location>
</feature>
<organism evidence="3">
    <name type="scientific">Acromyrmex echinatior</name>
    <name type="common">Panamanian leafcutter ant</name>
    <name type="synonym">Acromyrmex octospinosus echinatior</name>
    <dbReference type="NCBI Taxonomy" id="103372"/>
    <lineage>
        <taxon>Eukaryota</taxon>
        <taxon>Metazoa</taxon>
        <taxon>Ecdysozoa</taxon>
        <taxon>Arthropoda</taxon>
        <taxon>Hexapoda</taxon>
        <taxon>Insecta</taxon>
        <taxon>Pterygota</taxon>
        <taxon>Neoptera</taxon>
        <taxon>Endopterygota</taxon>
        <taxon>Hymenoptera</taxon>
        <taxon>Apocrita</taxon>
        <taxon>Aculeata</taxon>
        <taxon>Formicoidea</taxon>
        <taxon>Formicidae</taxon>
        <taxon>Myrmicinae</taxon>
        <taxon>Acromyrmex</taxon>
    </lineage>
</organism>
<evidence type="ECO:0000256" key="1">
    <source>
        <dbReference type="SAM" id="MobiDB-lite"/>
    </source>
</evidence>
<evidence type="ECO:0000313" key="2">
    <source>
        <dbReference type="EMBL" id="EGI59646.1"/>
    </source>
</evidence>